<name>A0A7G9YKY1_9EURY</name>
<evidence type="ECO:0000313" key="2">
    <source>
        <dbReference type="EMBL" id="QNO48665.1"/>
    </source>
</evidence>
<dbReference type="EMBL" id="MT631357">
    <property type="protein sequence ID" value="QNO48665.1"/>
    <property type="molecule type" value="Genomic_DNA"/>
</dbReference>
<keyword evidence="1" id="KW-0472">Membrane</keyword>
<gene>
    <name evidence="2" type="ORF">LENKHJGJ_00036</name>
</gene>
<keyword evidence="1" id="KW-0812">Transmembrane</keyword>
<dbReference type="AlphaFoldDB" id="A0A7G9YKY1"/>
<proteinExistence type="predicted"/>
<evidence type="ECO:0000256" key="1">
    <source>
        <dbReference type="SAM" id="Phobius"/>
    </source>
</evidence>
<organism evidence="2">
    <name type="scientific">Candidatus Methanogaster sp. ANME-2c ERB4</name>
    <dbReference type="NCBI Taxonomy" id="2759911"/>
    <lineage>
        <taxon>Archaea</taxon>
        <taxon>Methanobacteriati</taxon>
        <taxon>Methanobacteriota</taxon>
        <taxon>Stenosarchaea group</taxon>
        <taxon>Methanomicrobia</taxon>
        <taxon>Methanosarcinales</taxon>
        <taxon>ANME-2 cluster</taxon>
        <taxon>Candidatus Methanogasteraceae</taxon>
        <taxon>Candidatus Methanogaster</taxon>
    </lineage>
</organism>
<sequence length="187" mass="21655">MSTDSSEDTLSPKVYQKLLEVLGEDYQYATQVVTYSEVQGCGYDYVGMAEFRDALTHVKRAIDADDETVAFDELNSVSEHIRRAAVESMQEYVEDKYASIKRRLYVNMKNKKRISELEQNIKKNIFQGREAKPSKKWREAIGYFKEAEILLHQLDEEAPLIDVRVEQFKRIVYLLIAVITGYLIAIV</sequence>
<feature type="transmembrane region" description="Helical" evidence="1">
    <location>
        <begin position="170"/>
        <end position="186"/>
    </location>
</feature>
<keyword evidence="1" id="KW-1133">Transmembrane helix</keyword>
<accession>A0A7G9YKY1</accession>
<reference evidence="2" key="1">
    <citation type="submission" date="2020-06" db="EMBL/GenBank/DDBJ databases">
        <title>Unique genomic features of the anaerobic methanotrophic archaea.</title>
        <authorList>
            <person name="Chadwick G.L."/>
            <person name="Skennerton C.T."/>
            <person name="Laso-Perez R."/>
            <person name="Leu A.O."/>
            <person name="Speth D.R."/>
            <person name="Yu H."/>
            <person name="Morgan-Lang C."/>
            <person name="Hatzenpichler R."/>
            <person name="Goudeau D."/>
            <person name="Malmstrom R."/>
            <person name="Brazelton W.J."/>
            <person name="Woyke T."/>
            <person name="Hallam S.J."/>
            <person name="Tyson G.W."/>
            <person name="Wegener G."/>
            <person name="Boetius A."/>
            <person name="Orphan V."/>
        </authorList>
    </citation>
    <scope>NUCLEOTIDE SEQUENCE</scope>
</reference>
<protein>
    <submittedName>
        <fullName evidence="2">Uncharacterized protein</fullName>
    </submittedName>
</protein>